<proteinExistence type="predicted"/>
<accession>A0A0E0MUI9</accession>
<dbReference type="HOGENOM" id="CLU_1963190_0_0_1"/>
<dbReference type="EnsemblPlants" id="ORUFI01G11950.1">
    <property type="protein sequence ID" value="ORUFI01G11950.1"/>
    <property type="gene ID" value="ORUFI01G11950"/>
</dbReference>
<name>A0A0E0MUI9_ORYRU</name>
<reference evidence="2" key="1">
    <citation type="submission" date="2013-06" db="EMBL/GenBank/DDBJ databases">
        <authorList>
            <person name="Zhao Q."/>
        </authorList>
    </citation>
    <scope>NUCLEOTIDE SEQUENCE</scope>
    <source>
        <strain evidence="2">cv. W1943</strain>
    </source>
</reference>
<sequence>MEDKVPKVGMKFNSEQEAYDLYNAYAGEKGFSIRRSSYHHVLEVLIREQKLQGMVIVLVGQKLDASVKHGNLEVPNDQAFLHVSRYYAALDASTSNPTHVSMTPENQGLHQQGRSIQQFDTDLYNLFN</sequence>
<evidence type="ECO:0000313" key="2">
    <source>
        <dbReference type="Proteomes" id="UP000008022"/>
    </source>
</evidence>
<organism evidence="1 2">
    <name type="scientific">Oryza rufipogon</name>
    <name type="common">Brownbeard rice</name>
    <name type="synonym">Asian wild rice</name>
    <dbReference type="NCBI Taxonomy" id="4529"/>
    <lineage>
        <taxon>Eukaryota</taxon>
        <taxon>Viridiplantae</taxon>
        <taxon>Streptophyta</taxon>
        <taxon>Embryophyta</taxon>
        <taxon>Tracheophyta</taxon>
        <taxon>Spermatophyta</taxon>
        <taxon>Magnoliopsida</taxon>
        <taxon>Liliopsida</taxon>
        <taxon>Poales</taxon>
        <taxon>Poaceae</taxon>
        <taxon>BOP clade</taxon>
        <taxon>Oryzoideae</taxon>
        <taxon>Oryzeae</taxon>
        <taxon>Oryzinae</taxon>
        <taxon>Oryza</taxon>
    </lineage>
</organism>
<evidence type="ECO:0008006" key="3">
    <source>
        <dbReference type="Google" id="ProtNLM"/>
    </source>
</evidence>
<dbReference type="Proteomes" id="UP000008022">
    <property type="component" value="Unassembled WGS sequence"/>
</dbReference>
<protein>
    <recommendedName>
        <fullName evidence="3">Protein FAR1-RELATED SEQUENCE</fullName>
    </recommendedName>
</protein>
<evidence type="ECO:0000313" key="1">
    <source>
        <dbReference type="EnsemblPlants" id="ORUFI01G11950.1"/>
    </source>
</evidence>
<dbReference type="PANTHER" id="PTHR46328">
    <property type="entry name" value="FAR-RED IMPAIRED RESPONSIVE (FAR1) FAMILY PROTEIN-RELATED"/>
    <property type="match status" value="1"/>
</dbReference>
<dbReference type="AlphaFoldDB" id="A0A0E0MUI9"/>
<dbReference type="PANTHER" id="PTHR46328:SF34">
    <property type="entry name" value="PROTEIN FAR1-RELATED SEQUENCE 5-LIKE"/>
    <property type="match status" value="1"/>
</dbReference>
<reference evidence="1" key="2">
    <citation type="submission" date="2015-06" db="UniProtKB">
        <authorList>
            <consortium name="EnsemblPlants"/>
        </authorList>
    </citation>
    <scope>IDENTIFICATION</scope>
</reference>
<dbReference type="Gramene" id="ORUFI01G11950.1">
    <property type="protein sequence ID" value="ORUFI01G11950.1"/>
    <property type="gene ID" value="ORUFI01G11950"/>
</dbReference>
<keyword evidence="2" id="KW-1185">Reference proteome</keyword>